<keyword evidence="3" id="KW-1185">Reference proteome</keyword>
<accession>A9GM57</accession>
<dbReference type="Proteomes" id="UP000002139">
    <property type="component" value="Chromosome"/>
</dbReference>
<proteinExistence type="predicted"/>
<gene>
    <name evidence="2" type="ordered locus">sce0217</name>
</gene>
<dbReference type="EMBL" id="AM746676">
    <property type="protein sequence ID" value="CAN90374.1"/>
    <property type="molecule type" value="Genomic_DNA"/>
</dbReference>
<evidence type="ECO:0000256" key="1">
    <source>
        <dbReference type="SAM" id="MobiDB-lite"/>
    </source>
</evidence>
<dbReference type="KEGG" id="scl:sce0217"/>
<evidence type="ECO:0000313" key="2">
    <source>
        <dbReference type="EMBL" id="CAN90374.1"/>
    </source>
</evidence>
<protein>
    <submittedName>
        <fullName evidence="2">Uncharacterized protein</fullName>
    </submittedName>
</protein>
<feature type="region of interest" description="Disordered" evidence="1">
    <location>
        <begin position="46"/>
        <end position="84"/>
    </location>
</feature>
<reference evidence="2 3" key="1">
    <citation type="journal article" date="2007" name="Nat. Biotechnol.">
        <title>Complete genome sequence of the myxobacterium Sorangium cellulosum.</title>
        <authorList>
            <person name="Schneiker S."/>
            <person name="Perlova O."/>
            <person name="Kaiser O."/>
            <person name="Gerth K."/>
            <person name="Alici A."/>
            <person name="Altmeyer M.O."/>
            <person name="Bartels D."/>
            <person name="Bekel T."/>
            <person name="Beyer S."/>
            <person name="Bode E."/>
            <person name="Bode H.B."/>
            <person name="Bolten C.J."/>
            <person name="Choudhuri J.V."/>
            <person name="Doss S."/>
            <person name="Elnakady Y.A."/>
            <person name="Frank B."/>
            <person name="Gaigalat L."/>
            <person name="Goesmann A."/>
            <person name="Groeger C."/>
            <person name="Gross F."/>
            <person name="Jelsbak L."/>
            <person name="Jelsbak L."/>
            <person name="Kalinowski J."/>
            <person name="Kegler C."/>
            <person name="Knauber T."/>
            <person name="Konietzny S."/>
            <person name="Kopp M."/>
            <person name="Krause L."/>
            <person name="Krug D."/>
            <person name="Linke B."/>
            <person name="Mahmud T."/>
            <person name="Martinez-Arias R."/>
            <person name="McHardy A.C."/>
            <person name="Merai M."/>
            <person name="Meyer F."/>
            <person name="Mormann S."/>
            <person name="Munoz-Dorado J."/>
            <person name="Perez J."/>
            <person name="Pradella S."/>
            <person name="Rachid S."/>
            <person name="Raddatz G."/>
            <person name="Rosenau F."/>
            <person name="Rueckert C."/>
            <person name="Sasse F."/>
            <person name="Scharfe M."/>
            <person name="Schuster S.C."/>
            <person name="Suen G."/>
            <person name="Treuner-Lange A."/>
            <person name="Velicer G.J."/>
            <person name="Vorholter F.-J."/>
            <person name="Weissman K.J."/>
            <person name="Welch R.D."/>
            <person name="Wenzel S.C."/>
            <person name="Whitworth D.E."/>
            <person name="Wilhelm S."/>
            <person name="Wittmann C."/>
            <person name="Bloecker H."/>
            <person name="Puehler A."/>
            <person name="Mueller R."/>
        </authorList>
    </citation>
    <scope>NUCLEOTIDE SEQUENCE [LARGE SCALE GENOMIC DNA]</scope>
    <source>
        <strain evidence="3">So ce56</strain>
    </source>
</reference>
<organism evidence="2 3">
    <name type="scientific">Sorangium cellulosum (strain So ce56)</name>
    <name type="common">Polyangium cellulosum (strain So ce56)</name>
    <dbReference type="NCBI Taxonomy" id="448385"/>
    <lineage>
        <taxon>Bacteria</taxon>
        <taxon>Pseudomonadati</taxon>
        <taxon>Myxococcota</taxon>
        <taxon>Polyangia</taxon>
        <taxon>Polyangiales</taxon>
        <taxon>Polyangiaceae</taxon>
        <taxon>Sorangium</taxon>
    </lineage>
</organism>
<dbReference type="HOGENOM" id="CLU_2525776_0_0_7"/>
<sequence>MQQSNEVSDRAPRGNDGFDPADRFTFALDDKYVPMRTDALEYIRKRLRGLSRGNVGRHAAHGTRSGPSDNPPGAGPRFDGSAHA</sequence>
<dbReference type="AlphaFoldDB" id="A9GM57"/>
<evidence type="ECO:0000313" key="3">
    <source>
        <dbReference type="Proteomes" id="UP000002139"/>
    </source>
</evidence>
<name>A9GM57_SORC5</name>
<feature type="region of interest" description="Disordered" evidence="1">
    <location>
        <begin position="1"/>
        <end position="23"/>
    </location>
</feature>